<dbReference type="InterPro" id="IPR043472">
    <property type="entry name" value="Macro_dom-like"/>
</dbReference>
<name>A0A9D1VI34_9LACO</name>
<proteinExistence type="predicted"/>
<dbReference type="Proteomes" id="UP000824231">
    <property type="component" value="Unassembled WGS sequence"/>
</dbReference>
<gene>
    <name evidence="1" type="ORF">H9856_04420</name>
</gene>
<accession>A0A9D1VI34</accession>
<evidence type="ECO:0008006" key="3">
    <source>
        <dbReference type="Google" id="ProtNLM"/>
    </source>
</evidence>
<reference evidence="1" key="1">
    <citation type="journal article" date="2021" name="PeerJ">
        <title>Extensive microbial diversity within the chicken gut microbiome revealed by metagenomics and culture.</title>
        <authorList>
            <person name="Gilroy R."/>
            <person name="Ravi A."/>
            <person name="Getino M."/>
            <person name="Pursley I."/>
            <person name="Horton D.L."/>
            <person name="Alikhan N.F."/>
            <person name="Baker D."/>
            <person name="Gharbi K."/>
            <person name="Hall N."/>
            <person name="Watson M."/>
            <person name="Adriaenssens E.M."/>
            <person name="Foster-Nyarko E."/>
            <person name="Jarju S."/>
            <person name="Secka A."/>
            <person name="Antonio M."/>
            <person name="Oren A."/>
            <person name="Chaudhuri R.R."/>
            <person name="La Ragione R."/>
            <person name="Hildebrand F."/>
            <person name="Pallen M.J."/>
        </authorList>
    </citation>
    <scope>NUCLEOTIDE SEQUENCE</scope>
    <source>
        <strain evidence="1">ChiSxjej3B15-572</strain>
    </source>
</reference>
<dbReference type="Gene3D" id="3.40.220.10">
    <property type="entry name" value="Leucine Aminopeptidase, subunit E, domain 1"/>
    <property type="match status" value="1"/>
</dbReference>
<evidence type="ECO:0000313" key="1">
    <source>
        <dbReference type="EMBL" id="HIX35624.1"/>
    </source>
</evidence>
<dbReference type="SUPFAM" id="SSF52949">
    <property type="entry name" value="Macro domain-like"/>
    <property type="match status" value="1"/>
</dbReference>
<evidence type="ECO:0000313" key="2">
    <source>
        <dbReference type="Proteomes" id="UP000824231"/>
    </source>
</evidence>
<protein>
    <recommendedName>
        <fullName evidence="3">Macro domain-containing protein</fullName>
    </recommendedName>
</protein>
<sequence length="128" mass="14000">MRRWPRIANDYHGYCAGHTPEELFGHVQTSTLGDAQFVCNVFGQLNYGPRGHFTDEHALLAACNRIIHHAGQARLPVFVPANLGSGLAGGNAEQIQAGLAQAAQRWSADVYLVDFVPNLFIAPRAYRA</sequence>
<dbReference type="AlphaFoldDB" id="A0A9D1VI34"/>
<comment type="caution">
    <text evidence="1">The sequence shown here is derived from an EMBL/GenBank/DDBJ whole genome shotgun (WGS) entry which is preliminary data.</text>
</comment>
<dbReference type="EMBL" id="DXFH01000015">
    <property type="protein sequence ID" value="HIX35624.1"/>
    <property type="molecule type" value="Genomic_DNA"/>
</dbReference>
<reference evidence="1" key="2">
    <citation type="submission" date="2021-04" db="EMBL/GenBank/DDBJ databases">
        <authorList>
            <person name="Gilroy R."/>
        </authorList>
    </citation>
    <scope>NUCLEOTIDE SEQUENCE</scope>
    <source>
        <strain evidence="1">ChiSxjej3B15-572</strain>
    </source>
</reference>
<organism evidence="1 2">
    <name type="scientific">Candidatus Limosilactobacillus merdigallinarum</name>
    <dbReference type="NCBI Taxonomy" id="2838652"/>
    <lineage>
        <taxon>Bacteria</taxon>
        <taxon>Bacillati</taxon>
        <taxon>Bacillota</taxon>
        <taxon>Bacilli</taxon>
        <taxon>Lactobacillales</taxon>
        <taxon>Lactobacillaceae</taxon>
        <taxon>Limosilactobacillus</taxon>
    </lineage>
</organism>